<dbReference type="Gene3D" id="1.20.1640.10">
    <property type="entry name" value="Multidrug efflux transporter AcrB transmembrane domain"/>
    <property type="match status" value="2"/>
</dbReference>
<name>A0A1I5ZYK6_9BACI</name>
<dbReference type="Pfam" id="PF00873">
    <property type="entry name" value="ACR_tran"/>
    <property type="match status" value="1"/>
</dbReference>
<protein>
    <submittedName>
        <fullName evidence="2">Hydrophobic/amphiphilic exporter-1, HAE1 family</fullName>
    </submittedName>
</protein>
<dbReference type="SUPFAM" id="SSF82693">
    <property type="entry name" value="Multidrug efflux transporter AcrB pore domain, PN1, PN2, PC1 and PC2 subdomains"/>
    <property type="match status" value="2"/>
</dbReference>
<feature type="transmembrane region" description="Helical" evidence="1">
    <location>
        <begin position="912"/>
        <end position="937"/>
    </location>
</feature>
<gene>
    <name evidence="2" type="ORF">SAMN02745910_02339</name>
</gene>
<keyword evidence="1" id="KW-0472">Membrane</keyword>
<feature type="transmembrane region" description="Helical" evidence="1">
    <location>
        <begin position="347"/>
        <end position="366"/>
    </location>
</feature>
<proteinExistence type="predicted"/>
<dbReference type="Proteomes" id="UP000182762">
    <property type="component" value="Unassembled WGS sequence"/>
</dbReference>
<sequence length="1024" mass="111255">MKHIINFSLKNKFALWILTILVTIAGLYAGTSMKLETIPSVTNPVLSITTTYPGASPEEVSKKVTDPVEQAVSNLSGVDTVSSSSRENMSIIQVQYAFDKDMDKALDEAKEAVNNLDLGENIEEPSIAQQSIDDFPILSLSISDDKKSVEELTTLTEEEIVPVLEGVEGVSSIETAGEQKQEVQFTYKEDKLKEYGLDKETVENLIKGAKVSYPLGTFNMEEKEKTIVLDGNIETVEDLKNLEIPITPSQSAPSGEMTAGSVSSGIPTVKLSDIADIKVAEITESLSKTNGERSIGVQVVKTSEGNTVDVTNAVMDALKDIKEDNSGLKIATTLDQSVEINKSVSTMIEKALFGALFAVIIILLFLRDIRSTIISIISIPLSLLMAMIFLKQMDISLNIMTLGAMTVAIGRVVDDSIVVIENIYRRMALKEEKLRGKDLIREATKEMFKPILSSTIVTIAVFLPLGTVTGPVGELFLPFALTIVFALLSSLIIAITIVPMLAHSLFKKGVKSKNHEENAGRLSSFYKSVLQWSLNHKWIVSGLSIIILIASLFLAPLVGTSFLPEQEIKTVNVTFNPNPGELKEDVKEEAADAEKYFLDKKNVKTVQYSIGGGNPFDPGAQNQALFYVEYKEDTPNFSDEKEQIVKDLNKGQSIGEWNSLDISGMGNNSIELRVFGDNTEDLQAAAEKVQNIMDDRKDLDKVESSLSEQNDQYTLVANQEELAKRGLSAGQIGMKLSQLGERPVLTTLNKDGKDLNVYIQTDKQDYSSINELEEETITSPLGQEVPLSDVVEVEEGKAPATISKLDGKMYATVSGEFKGQDVGAESTAIQKEVDKLDLPKNVSVEMGGVTEQINDSFTQLGLAMLAAIGIVYFVLVLTFGGGLAPFAILFSLPFTIIGGLLGLFIAGETISVSAMIGMLMLIGIVVTNAIVLIDRVIEKEKEGIITREALLEAASTRLRPILMTAIATIGALIPMAFGMESSGLISKGLAVTVIGGLTSSTLITLLIVPIVYEALMKLTRRRRK</sequence>
<organism evidence="2 3">
    <name type="scientific">Priestia endophytica DSM 13796</name>
    <dbReference type="NCBI Taxonomy" id="1121089"/>
    <lineage>
        <taxon>Bacteria</taxon>
        <taxon>Bacillati</taxon>
        <taxon>Bacillota</taxon>
        <taxon>Bacilli</taxon>
        <taxon>Bacillales</taxon>
        <taxon>Bacillaceae</taxon>
        <taxon>Priestia</taxon>
    </lineage>
</organism>
<evidence type="ECO:0000313" key="3">
    <source>
        <dbReference type="Proteomes" id="UP000182762"/>
    </source>
</evidence>
<dbReference type="PANTHER" id="PTHR32063">
    <property type="match status" value="1"/>
</dbReference>
<dbReference type="SUPFAM" id="SSF82714">
    <property type="entry name" value="Multidrug efflux transporter AcrB TolC docking domain, DN and DC subdomains"/>
    <property type="match status" value="2"/>
</dbReference>
<evidence type="ECO:0000313" key="2">
    <source>
        <dbReference type="EMBL" id="SFQ61470.1"/>
    </source>
</evidence>
<evidence type="ECO:0000256" key="1">
    <source>
        <dbReference type="SAM" id="Phobius"/>
    </source>
</evidence>
<feature type="transmembrane region" description="Helical" evidence="1">
    <location>
        <begin position="958"/>
        <end position="977"/>
    </location>
</feature>
<accession>A0A1I5ZYK6</accession>
<feature type="transmembrane region" description="Helical" evidence="1">
    <location>
        <begin position="475"/>
        <end position="502"/>
    </location>
</feature>
<dbReference type="InterPro" id="IPR027463">
    <property type="entry name" value="AcrB_DN_DC_subdom"/>
</dbReference>
<dbReference type="RefSeq" id="WP_061804711.1">
    <property type="nucleotide sequence ID" value="NZ_FOXX01000005.1"/>
</dbReference>
<dbReference type="SUPFAM" id="SSF82866">
    <property type="entry name" value="Multidrug efflux transporter AcrB transmembrane domain"/>
    <property type="match status" value="2"/>
</dbReference>
<dbReference type="Gene3D" id="3.30.70.1440">
    <property type="entry name" value="Multidrug efflux transporter AcrB pore domain"/>
    <property type="match status" value="1"/>
</dbReference>
<feature type="transmembrane region" description="Helical" evidence="1">
    <location>
        <begin position="402"/>
        <end position="424"/>
    </location>
</feature>
<keyword evidence="3" id="KW-1185">Reference proteome</keyword>
<dbReference type="GeneID" id="93710991"/>
<keyword evidence="1" id="KW-0812">Transmembrane</keyword>
<feature type="transmembrane region" description="Helical" evidence="1">
    <location>
        <begin position="860"/>
        <end position="879"/>
    </location>
</feature>
<feature type="transmembrane region" description="Helical" evidence="1">
    <location>
        <begin position="989"/>
        <end position="1015"/>
    </location>
</feature>
<reference evidence="2 3" key="1">
    <citation type="submission" date="2016-10" db="EMBL/GenBank/DDBJ databases">
        <authorList>
            <person name="Varghese N."/>
            <person name="Submissions S."/>
        </authorList>
    </citation>
    <scope>NUCLEOTIDE SEQUENCE [LARGE SCALE GENOMIC DNA]</scope>
    <source>
        <strain evidence="2 3">DSM 13796</strain>
    </source>
</reference>
<dbReference type="EMBL" id="FOXX01000005">
    <property type="protein sequence ID" value="SFQ61470.1"/>
    <property type="molecule type" value="Genomic_DNA"/>
</dbReference>
<dbReference type="Gene3D" id="3.30.2090.10">
    <property type="entry name" value="Multidrug efflux transporter AcrB TolC docking domain, DN and DC subdomains"/>
    <property type="match status" value="2"/>
</dbReference>
<dbReference type="Gene3D" id="3.30.70.1320">
    <property type="entry name" value="Multidrug efflux transporter AcrB pore domain like"/>
    <property type="match status" value="1"/>
</dbReference>
<dbReference type="PRINTS" id="PR00702">
    <property type="entry name" value="ACRIFLAVINRP"/>
</dbReference>
<feature type="transmembrane region" description="Helical" evidence="1">
    <location>
        <begin position="886"/>
        <end position="906"/>
    </location>
</feature>
<dbReference type="PANTHER" id="PTHR32063:SF0">
    <property type="entry name" value="SWARMING MOTILITY PROTEIN SWRC"/>
    <property type="match status" value="1"/>
</dbReference>
<dbReference type="InterPro" id="IPR001036">
    <property type="entry name" value="Acrflvin-R"/>
</dbReference>
<feature type="transmembrane region" description="Helical" evidence="1">
    <location>
        <begin position="451"/>
        <end position="469"/>
    </location>
</feature>
<comment type="caution">
    <text evidence="2">The sequence shown here is derived from an EMBL/GenBank/DDBJ whole genome shotgun (WGS) entry which is preliminary data.</text>
</comment>
<keyword evidence="1" id="KW-1133">Transmembrane helix</keyword>
<feature type="transmembrane region" description="Helical" evidence="1">
    <location>
        <begin position="373"/>
        <end position="390"/>
    </location>
</feature>
<feature type="transmembrane region" description="Helical" evidence="1">
    <location>
        <begin position="538"/>
        <end position="559"/>
    </location>
</feature>
<dbReference type="Gene3D" id="3.30.70.1430">
    <property type="entry name" value="Multidrug efflux transporter AcrB pore domain"/>
    <property type="match status" value="2"/>
</dbReference>